<dbReference type="InterPro" id="IPR023335">
    <property type="entry name" value="ATP12_ortho_dom_sf"/>
</dbReference>
<dbReference type="SUPFAM" id="SSF160909">
    <property type="entry name" value="ATP12-like"/>
    <property type="match status" value="1"/>
</dbReference>
<evidence type="ECO:0000256" key="1">
    <source>
        <dbReference type="ARBA" id="ARBA00008231"/>
    </source>
</evidence>
<dbReference type="InterPro" id="IPR042272">
    <property type="entry name" value="ATP12_ATP_synth-F1-assembly_N"/>
</dbReference>
<comment type="similarity">
    <text evidence="1">Belongs to the ATP12 family.</text>
</comment>
<dbReference type="PANTHER" id="PTHR21013">
    <property type="entry name" value="ATP SYNTHASE MITOCHONDRIAL F1 COMPLEX ASSEMBLY FACTOR 2/ATP12 PROTEIN, MITOCHONDRIAL PRECURSOR"/>
    <property type="match status" value="1"/>
</dbReference>
<evidence type="ECO:0000256" key="2">
    <source>
        <dbReference type="ARBA" id="ARBA00022946"/>
    </source>
</evidence>
<dbReference type="Proteomes" id="UP001320898">
    <property type="component" value="Unassembled WGS sequence"/>
</dbReference>
<accession>A0AAW5R7W1</accession>
<sequence length="251" mass="27638">MSDETVQDNSMAKAQEAARAALPKRFYKTADVAEGEGGWFVRLDERPLRTPKKRLPVLPDRALAEAIAAEWDAVEDVIDPAAMPMTRLVNTAIDGVAETMEAVAQDAARFAESDLLCYRAEDPEGLVARQTEVWDPLVEWARSDLGLKFNLAAGVIHVAQPPETLDAALAHLAEFDAFTLTGVHVMTSLTGSLVIALAVVHGRLSPEEAWAASLVDEDWQISQWGEDEEAMKRRGRNWRELEAAARLARRP</sequence>
<comment type="caution">
    <text evidence="4">The sequence shown here is derived from an EMBL/GenBank/DDBJ whole genome shotgun (WGS) entry which is preliminary data.</text>
</comment>
<reference evidence="4 5" key="1">
    <citation type="submission" date="2022-04" db="EMBL/GenBank/DDBJ databases">
        <authorList>
            <person name="Ye Y.-Q."/>
            <person name="Du Z.-J."/>
        </authorList>
    </citation>
    <scope>NUCLEOTIDE SEQUENCE [LARGE SCALE GENOMIC DNA]</scope>
    <source>
        <strain evidence="4 5">A6E488</strain>
    </source>
</reference>
<keyword evidence="2" id="KW-0809">Transit peptide</keyword>
<dbReference type="Gene3D" id="1.10.3580.10">
    <property type="entry name" value="ATP12 ATPase"/>
    <property type="match status" value="1"/>
</dbReference>
<dbReference type="RefSeq" id="WP_261618064.1">
    <property type="nucleotide sequence ID" value="NZ_JALIDZ010000012.1"/>
</dbReference>
<keyword evidence="5" id="KW-1185">Reference proteome</keyword>
<organism evidence="4 5">
    <name type="scientific">Microbaculum marinisediminis</name>
    <dbReference type="NCBI Taxonomy" id="2931392"/>
    <lineage>
        <taxon>Bacteria</taxon>
        <taxon>Pseudomonadati</taxon>
        <taxon>Pseudomonadota</taxon>
        <taxon>Alphaproteobacteria</taxon>
        <taxon>Hyphomicrobiales</taxon>
        <taxon>Tepidamorphaceae</taxon>
        <taxon>Microbaculum</taxon>
    </lineage>
</organism>
<dbReference type="Pfam" id="PF07542">
    <property type="entry name" value="ATP12"/>
    <property type="match status" value="1"/>
</dbReference>
<dbReference type="InterPro" id="IPR011419">
    <property type="entry name" value="ATP12_ATP_synth-F1-assembly"/>
</dbReference>
<evidence type="ECO:0000313" key="5">
    <source>
        <dbReference type="Proteomes" id="UP001320898"/>
    </source>
</evidence>
<keyword evidence="3" id="KW-0143">Chaperone</keyword>
<evidence type="ECO:0000256" key="3">
    <source>
        <dbReference type="ARBA" id="ARBA00023186"/>
    </source>
</evidence>
<dbReference type="PANTHER" id="PTHR21013:SF10">
    <property type="entry name" value="ATP SYNTHASE MITOCHONDRIAL F1 COMPLEX ASSEMBLY FACTOR 2"/>
    <property type="match status" value="1"/>
</dbReference>
<proteinExistence type="inferred from homology"/>
<dbReference type="Gene3D" id="3.30.2180.10">
    <property type="entry name" value="ATP12-like"/>
    <property type="match status" value="1"/>
</dbReference>
<name>A0AAW5R7W1_9HYPH</name>
<dbReference type="GO" id="GO:0043461">
    <property type="term" value="P:proton-transporting ATP synthase complex assembly"/>
    <property type="evidence" value="ECO:0007669"/>
    <property type="project" value="InterPro"/>
</dbReference>
<dbReference type="AlphaFoldDB" id="A0AAW5R7W1"/>
<dbReference type="EMBL" id="JALIDZ010000012">
    <property type="protein sequence ID" value="MCT8974480.1"/>
    <property type="molecule type" value="Genomic_DNA"/>
</dbReference>
<protein>
    <submittedName>
        <fullName evidence="4">ATPase</fullName>
    </submittedName>
</protein>
<evidence type="ECO:0000313" key="4">
    <source>
        <dbReference type="EMBL" id="MCT8974480.1"/>
    </source>
</evidence>
<gene>
    <name evidence="4" type="ORF">MUB46_21655</name>
</gene>